<gene>
    <name evidence="8" type="ORF">E4100_02560</name>
</gene>
<feature type="transmembrane region" description="Helical" evidence="6">
    <location>
        <begin position="245"/>
        <end position="269"/>
    </location>
</feature>
<dbReference type="EMBL" id="SRIB01000002">
    <property type="protein sequence ID" value="TFZ41481.1"/>
    <property type="molecule type" value="Genomic_DNA"/>
</dbReference>
<dbReference type="InterPro" id="IPR020846">
    <property type="entry name" value="MFS_dom"/>
</dbReference>
<dbReference type="SUPFAM" id="SSF103473">
    <property type="entry name" value="MFS general substrate transporter"/>
    <property type="match status" value="1"/>
</dbReference>
<evidence type="ECO:0000256" key="1">
    <source>
        <dbReference type="ARBA" id="ARBA00004651"/>
    </source>
</evidence>
<dbReference type="OrthoDB" id="85643at2"/>
<dbReference type="Pfam" id="PF07690">
    <property type="entry name" value="MFS_1"/>
    <property type="match status" value="1"/>
</dbReference>
<dbReference type="GO" id="GO:0022857">
    <property type="term" value="F:transmembrane transporter activity"/>
    <property type="evidence" value="ECO:0007669"/>
    <property type="project" value="InterPro"/>
</dbReference>
<dbReference type="PANTHER" id="PTHR23504:SF15">
    <property type="entry name" value="MAJOR FACILITATOR SUPERFAMILY (MFS) PROFILE DOMAIN-CONTAINING PROTEIN"/>
    <property type="match status" value="1"/>
</dbReference>
<dbReference type="InterPro" id="IPR036259">
    <property type="entry name" value="MFS_trans_sf"/>
</dbReference>
<dbReference type="InterPro" id="IPR001958">
    <property type="entry name" value="Tet-R_TetA/multi-R_MdtG-like"/>
</dbReference>
<feature type="transmembrane region" description="Helical" evidence="6">
    <location>
        <begin position="278"/>
        <end position="295"/>
    </location>
</feature>
<dbReference type="InterPro" id="IPR011701">
    <property type="entry name" value="MFS"/>
</dbReference>
<dbReference type="PROSITE" id="PS50850">
    <property type="entry name" value="MFS"/>
    <property type="match status" value="1"/>
</dbReference>
<dbReference type="Proteomes" id="UP000298381">
    <property type="component" value="Unassembled WGS sequence"/>
</dbReference>
<evidence type="ECO:0000256" key="4">
    <source>
        <dbReference type="ARBA" id="ARBA00022989"/>
    </source>
</evidence>
<evidence type="ECO:0000256" key="6">
    <source>
        <dbReference type="SAM" id="Phobius"/>
    </source>
</evidence>
<feature type="domain" description="Major facilitator superfamily (MFS) profile" evidence="7">
    <location>
        <begin position="1"/>
        <end position="388"/>
    </location>
</feature>
<feature type="transmembrane region" description="Helical" evidence="6">
    <location>
        <begin position="366"/>
        <end position="386"/>
    </location>
</feature>
<feature type="transmembrane region" description="Helical" evidence="6">
    <location>
        <begin position="159"/>
        <end position="178"/>
    </location>
</feature>
<sequence>MENTMNFKKLMIFASLMWMLMNFHHPVNPAFFEELNLPSHVFGTSYAMMGFFSFLSSPFWGAVGDKYSRKKTLVISTLFYGIAQFLYGFSYNLWQILLLRAMAGWFTGGIVVGLMAMIVEIDSSDNLSRNMATYSAVLSIFTSIGFLIGGLLGYLPIRYVFYIQGVGMILISILFMLFSEDIPKKSTLEITSTSYKLMDKRKLKSIKSPWIIVFLSVTFFIFLAFSSTNNAFNYYLRDELRFMPIINGALKALTGILGLVSNLTINVYLIKHFDLKKALRYSILISIVISIFIYIGSNNILFLLSSLIYFTLNTIQLPILQSFAVEKNKDNAGLLSGIFNASKSLGEMLGALVAGFIYAYNSRSPFLVSIIALSLSYLILAGYKFYQKRLGEI</sequence>
<evidence type="ECO:0000259" key="7">
    <source>
        <dbReference type="PROSITE" id="PS50850"/>
    </source>
</evidence>
<dbReference type="PRINTS" id="PR01035">
    <property type="entry name" value="TCRTETA"/>
</dbReference>
<feature type="transmembrane region" description="Helical" evidence="6">
    <location>
        <begin position="39"/>
        <end position="60"/>
    </location>
</feature>
<feature type="transmembrane region" description="Helical" evidence="6">
    <location>
        <begin position="97"/>
        <end position="119"/>
    </location>
</feature>
<evidence type="ECO:0000256" key="5">
    <source>
        <dbReference type="ARBA" id="ARBA00023136"/>
    </source>
</evidence>
<dbReference type="GO" id="GO:0005886">
    <property type="term" value="C:plasma membrane"/>
    <property type="evidence" value="ECO:0007669"/>
    <property type="project" value="UniProtKB-SubCell"/>
</dbReference>
<evidence type="ECO:0000313" key="8">
    <source>
        <dbReference type="EMBL" id="TFZ41481.1"/>
    </source>
</evidence>
<name>A0A4Z0D989_9FIRM</name>
<accession>A0A4Z0D989</accession>
<feature type="transmembrane region" description="Helical" evidence="6">
    <location>
        <begin position="72"/>
        <end position="91"/>
    </location>
</feature>
<keyword evidence="2" id="KW-0813">Transport</keyword>
<keyword evidence="9" id="KW-1185">Reference proteome</keyword>
<keyword evidence="4 6" id="KW-1133">Transmembrane helix</keyword>
<protein>
    <submittedName>
        <fullName evidence="8">MFS transporter</fullName>
    </submittedName>
</protein>
<keyword evidence="3 6" id="KW-0812">Transmembrane</keyword>
<reference evidence="8 9" key="1">
    <citation type="submission" date="2019-03" db="EMBL/GenBank/DDBJ databases">
        <title>Draft genome sequence data and analysis of a Fermenting Bacterium, Soehngenia longevitae strain 1933PT, isolated from petroleum reservoir in Azerbaijan.</title>
        <authorList>
            <person name="Grouzdev D.S."/>
            <person name="Bidzhieva S.K."/>
            <person name="Sokolova D.S."/>
            <person name="Tourova T.P."/>
            <person name="Poltaraus A.B."/>
            <person name="Nazina T.N."/>
        </authorList>
    </citation>
    <scope>NUCLEOTIDE SEQUENCE [LARGE SCALE GENOMIC DNA]</scope>
    <source>
        <strain evidence="8 9">1933P</strain>
    </source>
</reference>
<dbReference type="Gene3D" id="1.20.1250.20">
    <property type="entry name" value="MFS general substrate transporter like domains"/>
    <property type="match status" value="1"/>
</dbReference>
<keyword evidence="5 6" id="KW-0472">Membrane</keyword>
<evidence type="ECO:0000256" key="3">
    <source>
        <dbReference type="ARBA" id="ARBA00022692"/>
    </source>
</evidence>
<dbReference type="AlphaFoldDB" id="A0A4Z0D989"/>
<proteinExistence type="predicted"/>
<feature type="transmembrane region" description="Helical" evidence="6">
    <location>
        <begin position="208"/>
        <end position="225"/>
    </location>
</feature>
<dbReference type="PANTHER" id="PTHR23504">
    <property type="entry name" value="MAJOR FACILITATOR SUPERFAMILY DOMAIN-CONTAINING PROTEIN 10"/>
    <property type="match status" value="1"/>
</dbReference>
<comment type="caution">
    <text evidence="8">The sequence shown here is derived from an EMBL/GenBank/DDBJ whole genome shotgun (WGS) entry which is preliminary data.</text>
</comment>
<evidence type="ECO:0000313" key="9">
    <source>
        <dbReference type="Proteomes" id="UP000298381"/>
    </source>
</evidence>
<feature type="transmembrane region" description="Helical" evidence="6">
    <location>
        <begin position="131"/>
        <end position="153"/>
    </location>
</feature>
<organism evidence="8 9">
    <name type="scientific">Soehngenia longivitae</name>
    <dbReference type="NCBI Taxonomy" id="2562294"/>
    <lineage>
        <taxon>Bacteria</taxon>
        <taxon>Bacillati</taxon>
        <taxon>Bacillota</taxon>
        <taxon>Tissierellia</taxon>
        <taxon>Tissierellales</taxon>
        <taxon>Tissierellaceae</taxon>
        <taxon>Soehngenia</taxon>
    </lineage>
</organism>
<comment type="subcellular location">
    <subcellularLocation>
        <location evidence="1">Cell membrane</location>
        <topology evidence="1">Multi-pass membrane protein</topology>
    </subcellularLocation>
</comment>
<evidence type="ECO:0000256" key="2">
    <source>
        <dbReference type="ARBA" id="ARBA00022448"/>
    </source>
</evidence>